<organism evidence="2 3">
    <name type="scientific">Cephalotus follicularis</name>
    <name type="common">Albany pitcher plant</name>
    <dbReference type="NCBI Taxonomy" id="3775"/>
    <lineage>
        <taxon>Eukaryota</taxon>
        <taxon>Viridiplantae</taxon>
        <taxon>Streptophyta</taxon>
        <taxon>Embryophyta</taxon>
        <taxon>Tracheophyta</taxon>
        <taxon>Spermatophyta</taxon>
        <taxon>Magnoliopsida</taxon>
        <taxon>eudicotyledons</taxon>
        <taxon>Gunneridae</taxon>
        <taxon>Pentapetalae</taxon>
        <taxon>rosids</taxon>
        <taxon>fabids</taxon>
        <taxon>Oxalidales</taxon>
        <taxon>Cephalotaceae</taxon>
        <taxon>Cephalotus</taxon>
    </lineage>
</organism>
<dbReference type="PANTHER" id="PTHR35317">
    <property type="entry name" value="OS04G0629600 PROTEIN"/>
    <property type="match status" value="1"/>
</dbReference>
<keyword evidence="1" id="KW-0812">Transmembrane</keyword>
<dbReference type="PANTHER" id="PTHR35317:SF23">
    <property type="entry name" value="OS04G0629600 PROTEIN"/>
    <property type="match status" value="1"/>
</dbReference>
<evidence type="ECO:0000256" key="1">
    <source>
        <dbReference type="SAM" id="Phobius"/>
    </source>
</evidence>
<gene>
    <name evidence="2" type="ORF">CFOL_v3_08830</name>
</gene>
<feature type="transmembrane region" description="Helical" evidence="1">
    <location>
        <begin position="18"/>
        <end position="39"/>
    </location>
</feature>
<proteinExistence type="predicted"/>
<evidence type="ECO:0000313" key="2">
    <source>
        <dbReference type="EMBL" id="GAV65315.1"/>
    </source>
</evidence>
<dbReference type="Pfam" id="PF14223">
    <property type="entry name" value="Retrotran_gag_2"/>
    <property type="match status" value="1"/>
</dbReference>
<dbReference type="InParanoid" id="A0A1Q3BBQ2"/>
<keyword evidence="3" id="KW-1185">Reference proteome</keyword>
<reference evidence="3" key="1">
    <citation type="submission" date="2016-04" db="EMBL/GenBank/DDBJ databases">
        <title>Cephalotus genome sequencing.</title>
        <authorList>
            <person name="Fukushima K."/>
            <person name="Hasebe M."/>
            <person name="Fang X."/>
        </authorList>
    </citation>
    <scope>NUCLEOTIDE SEQUENCE [LARGE SCALE GENOMIC DNA]</scope>
    <source>
        <strain evidence="3">cv. St1</strain>
    </source>
</reference>
<accession>A0A1Q3BBQ2</accession>
<dbReference type="Proteomes" id="UP000187406">
    <property type="component" value="Unassembled WGS sequence"/>
</dbReference>
<keyword evidence="1" id="KW-0472">Membrane</keyword>
<evidence type="ECO:0000313" key="3">
    <source>
        <dbReference type="Proteomes" id="UP000187406"/>
    </source>
</evidence>
<keyword evidence="1" id="KW-1133">Transmembrane helix</keyword>
<name>A0A1Q3BBQ2_CEPFO</name>
<dbReference type="EMBL" id="BDDD01000401">
    <property type="protein sequence ID" value="GAV65315.1"/>
    <property type="molecule type" value="Genomic_DNA"/>
</dbReference>
<protein>
    <submittedName>
        <fullName evidence="2">UBN2_2 domain-containing protein</fullName>
    </submittedName>
</protein>
<sequence length="285" mass="32936">MRDAASAYKKCLNLQLKLFYCFMTITYINFLVIAVIPTFDSFHILILSCENFADWKEKILLTLGCMDIDLTLCVDEPPIPTELSMPNKKERSNRLSLMLIKSHVSKSIRSSIPDCYMVADYMKSIEKQFVRSHKALFSTVMKKLSGIRFDNSKTVHEHIMEMRDIAAQLEFLEVEISELFLVHFIYNSLPTEYGAFKISYNTHKEKLSVNELLTMCVQEEERFKHEKIESTRTVTHAKGNSRNGKGTLIFLVCYESFYTMILIINGGLIMILPFMLLIPCKVFST</sequence>
<comment type="caution">
    <text evidence="2">The sequence shown here is derived from an EMBL/GenBank/DDBJ whole genome shotgun (WGS) entry which is preliminary data.</text>
</comment>
<dbReference type="OrthoDB" id="1929566at2759"/>
<feature type="transmembrane region" description="Helical" evidence="1">
    <location>
        <begin position="257"/>
        <end position="278"/>
    </location>
</feature>
<dbReference type="AlphaFoldDB" id="A0A1Q3BBQ2"/>